<evidence type="ECO:0000259" key="5">
    <source>
        <dbReference type="PROSITE" id="PS50943"/>
    </source>
</evidence>
<sequence length="336" mass="37805">MAFENYTIKDIARALNLSPSTVSRALRDSYEISTETKQIVLAYAEKINYRANPIARSLKERKSYSIGIIVSEIANNFFSQVIDGIESVAYSKNYQVVISQTHESAERERLNVEHLYSRSTDGLLMALSAETSDCSYLENLMAKGFPIVFFDRVPAQIRSHKVIADNKQGGYEAVRYLSKKGCKRIAHVTGAKKLSITKERLEGYKMGLLAHNLDFDPELVKYCEYGGLHQGELEKVVTELRDQDYDGIFISGDKLTTGYLQAMNEQDSQKLDSIIIAGFTNSKVVNIFSPTITAIRQPAFDMGQRAAELLIQQIESKQTVTDFQTVILPTTLIERK</sequence>
<dbReference type="InterPro" id="IPR001387">
    <property type="entry name" value="Cro/C1-type_HTH"/>
</dbReference>
<dbReference type="PANTHER" id="PTHR30146">
    <property type="entry name" value="LACI-RELATED TRANSCRIPTIONAL REPRESSOR"/>
    <property type="match status" value="1"/>
</dbReference>
<reference evidence="6 7" key="1">
    <citation type="submission" date="2019-03" db="EMBL/GenBank/DDBJ databases">
        <title>Genomic Encyclopedia of Type Strains, Phase III (KMG-III): the genomes of soil and plant-associated and newly described type strains.</title>
        <authorList>
            <person name="Whitman W."/>
        </authorList>
    </citation>
    <scope>NUCLEOTIDE SEQUENCE [LARGE SCALE GENOMIC DNA]</scope>
    <source>
        <strain evidence="6 7">CGMCC 1.12801</strain>
    </source>
</reference>
<dbReference type="InterPro" id="IPR028082">
    <property type="entry name" value="Peripla_BP_I"/>
</dbReference>
<evidence type="ECO:0000256" key="1">
    <source>
        <dbReference type="ARBA" id="ARBA00023015"/>
    </source>
</evidence>
<dbReference type="RefSeq" id="WP_133639891.1">
    <property type="nucleotide sequence ID" value="NZ_SNZV01000003.1"/>
</dbReference>
<dbReference type="Gene3D" id="1.10.260.40">
    <property type="entry name" value="lambda repressor-like DNA-binding domains"/>
    <property type="match status" value="1"/>
</dbReference>
<dbReference type="Pfam" id="PF13407">
    <property type="entry name" value="Peripla_BP_4"/>
    <property type="match status" value="1"/>
</dbReference>
<dbReference type="SUPFAM" id="SSF53822">
    <property type="entry name" value="Periplasmic binding protein-like I"/>
    <property type="match status" value="1"/>
</dbReference>
<dbReference type="CDD" id="cd06267">
    <property type="entry name" value="PBP1_LacI_sugar_binding-like"/>
    <property type="match status" value="1"/>
</dbReference>
<dbReference type="Pfam" id="PF00356">
    <property type="entry name" value="LacI"/>
    <property type="match status" value="1"/>
</dbReference>
<evidence type="ECO:0000313" key="7">
    <source>
        <dbReference type="Proteomes" id="UP000294752"/>
    </source>
</evidence>
<dbReference type="InterPro" id="IPR010982">
    <property type="entry name" value="Lambda_DNA-bd_dom_sf"/>
</dbReference>
<dbReference type="GO" id="GO:0003700">
    <property type="term" value="F:DNA-binding transcription factor activity"/>
    <property type="evidence" value="ECO:0007669"/>
    <property type="project" value="TreeGrafter"/>
</dbReference>
<dbReference type="Proteomes" id="UP000294752">
    <property type="component" value="Unassembled WGS sequence"/>
</dbReference>
<dbReference type="SUPFAM" id="SSF47413">
    <property type="entry name" value="lambda repressor-like DNA-binding domains"/>
    <property type="match status" value="1"/>
</dbReference>
<keyword evidence="2" id="KW-0238">DNA-binding</keyword>
<organism evidence="6 7">
    <name type="scientific">Sphingobacterium paludis</name>
    <dbReference type="NCBI Taxonomy" id="1476465"/>
    <lineage>
        <taxon>Bacteria</taxon>
        <taxon>Pseudomonadati</taxon>
        <taxon>Bacteroidota</taxon>
        <taxon>Sphingobacteriia</taxon>
        <taxon>Sphingobacteriales</taxon>
        <taxon>Sphingobacteriaceae</taxon>
        <taxon>Sphingobacterium</taxon>
    </lineage>
</organism>
<dbReference type="GO" id="GO:0000976">
    <property type="term" value="F:transcription cis-regulatory region binding"/>
    <property type="evidence" value="ECO:0007669"/>
    <property type="project" value="TreeGrafter"/>
</dbReference>
<dbReference type="SMART" id="SM00354">
    <property type="entry name" value="HTH_LACI"/>
    <property type="match status" value="1"/>
</dbReference>
<keyword evidence="3" id="KW-0804">Transcription</keyword>
<protein>
    <submittedName>
        <fullName evidence="6">LacI family transcriptional regulator</fullName>
    </submittedName>
</protein>
<keyword evidence="1" id="KW-0805">Transcription regulation</keyword>
<dbReference type="PROSITE" id="PS50932">
    <property type="entry name" value="HTH_LACI_2"/>
    <property type="match status" value="1"/>
</dbReference>
<dbReference type="PROSITE" id="PS50943">
    <property type="entry name" value="HTH_CROC1"/>
    <property type="match status" value="1"/>
</dbReference>
<dbReference type="InterPro" id="IPR025997">
    <property type="entry name" value="SBP_2_dom"/>
</dbReference>
<dbReference type="AlphaFoldDB" id="A0A4R7D412"/>
<dbReference type="PANTHER" id="PTHR30146:SF109">
    <property type="entry name" value="HTH-TYPE TRANSCRIPTIONAL REGULATOR GALS"/>
    <property type="match status" value="1"/>
</dbReference>
<dbReference type="InterPro" id="IPR000843">
    <property type="entry name" value="HTH_LacI"/>
</dbReference>
<feature type="domain" description="HTH cro/C1-type" evidence="5">
    <location>
        <begin position="5"/>
        <end position="50"/>
    </location>
</feature>
<proteinExistence type="predicted"/>
<evidence type="ECO:0000259" key="4">
    <source>
        <dbReference type="PROSITE" id="PS50932"/>
    </source>
</evidence>
<dbReference type="Gene3D" id="3.40.50.2300">
    <property type="match status" value="2"/>
</dbReference>
<evidence type="ECO:0000256" key="2">
    <source>
        <dbReference type="ARBA" id="ARBA00023125"/>
    </source>
</evidence>
<dbReference type="CDD" id="cd01392">
    <property type="entry name" value="HTH_LacI"/>
    <property type="match status" value="1"/>
</dbReference>
<dbReference type="OrthoDB" id="9803256at2"/>
<feature type="domain" description="HTH lacI-type" evidence="4">
    <location>
        <begin position="6"/>
        <end position="60"/>
    </location>
</feature>
<evidence type="ECO:0000313" key="6">
    <source>
        <dbReference type="EMBL" id="TDS14871.1"/>
    </source>
</evidence>
<keyword evidence="7" id="KW-1185">Reference proteome</keyword>
<evidence type="ECO:0000256" key="3">
    <source>
        <dbReference type="ARBA" id="ARBA00023163"/>
    </source>
</evidence>
<accession>A0A4R7D412</accession>
<comment type="caution">
    <text evidence="6">The sequence shown here is derived from an EMBL/GenBank/DDBJ whole genome shotgun (WGS) entry which is preliminary data.</text>
</comment>
<name>A0A4R7D412_9SPHI</name>
<gene>
    <name evidence="6" type="ORF">B0I21_103372</name>
</gene>
<dbReference type="EMBL" id="SNZV01000003">
    <property type="protein sequence ID" value="TDS14871.1"/>
    <property type="molecule type" value="Genomic_DNA"/>
</dbReference>